<comment type="caution">
    <text evidence="3">The sequence shown here is derived from an EMBL/GenBank/DDBJ whole genome shotgun (WGS) entry which is preliminary data.</text>
</comment>
<keyword evidence="1" id="KW-0597">Phosphoprotein</keyword>
<sequence length="170" mass="19687">MAGGSASSSSRRFSQQCEGEAHMLVYPGGPHAHHRGRILVVDQDDWCREFLSQVIKLGNFGEIFLSTSVDEALAQLERLIFDVIITDLKLPEHQRLLEEGRRRHPAMRFILMAQRGSQLYQFVQLEQVEIVIKPLSLDEMARKIREALQAKHRLRVEENILRLKQESFRL</sequence>
<dbReference type="Pfam" id="PF00072">
    <property type="entry name" value="Response_reg"/>
    <property type="match status" value="1"/>
</dbReference>
<reference evidence="3" key="1">
    <citation type="journal article" date="2020" name="mSystems">
        <title>Genome- and Community-Level Interaction Insights into Carbon Utilization and Element Cycling Functions of Hydrothermarchaeota in Hydrothermal Sediment.</title>
        <authorList>
            <person name="Zhou Z."/>
            <person name="Liu Y."/>
            <person name="Xu W."/>
            <person name="Pan J."/>
            <person name="Luo Z.H."/>
            <person name="Li M."/>
        </authorList>
    </citation>
    <scope>NUCLEOTIDE SEQUENCE [LARGE SCALE GENOMIC DNA]</scope>
    <source>
        <strain evidence="3">SpSt-548</strain>
    </source>
</reference>
<dbReference type="SUPFAM" id="SSF52172">
    <property type="entry name" value="CheY-like"/>
    <property type="match status" value="1"/>
</dbReference>
<evidence type="ECO:0000313" key="3">
    <source>
        <dbReference type="EMBL" id="HGS05342.1"/>
    </source>
</evidence>
<organism evidence="3">
    <name type="scientific">Desulfobacca acetoxidans</name>
    <dbReference type="NCBI Taxonomy" id="60893"/>
    <lineage>
        <taxon>Bacteria</taxon>
        <taxon>Pseudomonadati</taxon>
        <taxon>Thermodesulfobacteriota</taxon>
        <taxon>Desulfobaccia</taxon>
        <taxon>Desulfobaccales</taxon>
        <taxon>Desulfobaccaceae</taxon>
        <taxon>Desulfobacca</taxon>
    </lineage>
</organism>
<dbReference type="EMBL" id="DSXI01000374">
    <property type="protein sequence ID" value="HGS05342.1"/>
    <property type="molecule type" value="Genomic_DNA"/>
</dbReference>
<name>A0A7V4LD79_9BACT</name>
<proteinExistence type="predicted"/>
<protein>
    <submittedName>
        <fullName evidence="3">Response regulator</fullName>
    </submittedName>
</protein>
<feature type="modified residue" description="4-aspartylphosphate" evidence="1">
    <location>
        <position position="87"/>
    </location>
</feature>
<evidence type="ECO:0000259" key="2">
    <source>
        <dbReference type="PROSITE" id="PS50110"/>
    </source>
</evidence>
<accession>A0A7V4LD79</accession>
<evidence type="ECO:0000256" key="1">
    <source>
        <dbReference type="PROSITE-ProRule" id="PRU00169"/>
    </source>
</evidence>
<dbReference type="GO" id="GO:0000160">
    <property type="term" value="P:phosphorelay signal transduction system"/>
    <property type="evidence" value="ECO:0007669"/>
    <property type="project" value="InterPro"/>
</dbReference>
<dbReference type="Gene3D" id="3.40.50.2300">
    <property type="match status" value="1"/>
</dbReference>
<dbReference type="PROSITE" id="PS50110">
    <property type="entry name" value="RESPONSE_REGULATORY"/>
    <property type="match status" value="1"/>
</dbReference>
<dbReference type="InterPro" id="IPR001789">
    <property type="entry name" value="Sig_transdc_resp-reg_receiver"/>
</dbReference>
<dbReference type="InterPro" id="IPR011006">
    <property type="entry name" value="CheY-like_superfamily"/>
</dbReference>
<feature type="domain" description="Response regulatory" evidence="2">
    <location>
        <begin position="37"/>
        <end position="148"/>
    </location>
</feature>
<dbReference type="AlphaFoldDB" id="A0A7V4LD79"/>
<gene>
    <name evidence="3" type="ORF">ENT08_06350</name>
</gene>